<gene>
    <name evidence="7" type="ORF">HLV39_00960</name>
</gene>
<evidence type="ECO:0000259" key="6">
    <source>
        <dbReference type="Pfam" id="PF09864"/>
    </source>
</evidence>
<feature type="domain" description="DUF306" evidence="5">
    <location>
        <begin position="214"/>
        <end position="318"/>
    </location>
</feature>
<dbReference type="InterPro" id="IPR038670">
    <property type="entry name" value="HslJ-like_sf"/>
</dbReference>
<dbReference type="AlphaFoldDB" id="A0A851HKF0"/>
<proteinExistence type="predicted"/>
<protein>
    <submittedName>
        <fullName evidence="7">META domain-containing protein</fullName>
    </submittedName>
</protein>
<dbReference type="PROSITE" id="PS51257">
    <property type="entry name" value="PROKAR_LIPOPROTEIN"/>
    <property type="match status" value="1"/>
</dbReference>
<reference evidence="7 8" key="1">
    <citation type="submission" date="2020-03" db="EMBL/GenBank/DDBJ databases">
        <title>Metagenomic, metatranscriptomic, and metabolomic analyses revealed the key microbes and metabolic features during the fermentation of ganjang, Korean traditional soy sauce.</title>
        <authorList>
            <person name="Chun B.H."/>
            <person name="Jeon C.O."/>
        </authorList>
    </citation>
    <scope>NUCLEOTIDE SEQUENCE [LARGE SCALE GENOMIC DNA]</scope>
    <source>
        <strain evidence="7 8">KG14</strain>
    </source>
</reference>
<dbReference type="EMBL" id="JABEVQ010000001">
    <property type="protein sequence ID" value="NWN90064.1"/>
    <property type="molecule type" value="Genomic_DNA"/>
</dbReference>
<evidence type="ECO:0000256" key="4">
    <source>
        <dbReference type="ARBA" id="ARBA00023288"/>
    </source>
</evidence>
<evidence type="ECO:0000259" key="5">
    <source>
        <dbReference type="Pfam" id="PF03724"/>
    </source>
</evidence>
<dbReference type="PANTHER" id="PTHR35535:SF1">
    <property type="entry name" value="HEAT SHOCK PROTEIN HSLJ"/>
    <property type="match status" value="1"/>
</dbReference>
<keyword evidence="8" id="KW-1185">Reference proteome</keyword>
<dbReference type="InterPro" id="IPR036328">
    <property type="entry name" value="MliC_sf"/>
</dbReference>
<dbReference type="Gene3D" id="2.40.128.270">
    <property type="match status" value="1"/>
</dbReference>
<dbReference type="Proteomes" id="UP000536442">
    <property type="component" value="Unassembled WGS sequence"/>
</dbReference>
<sequence length="335" mass="36313">MLLRRVMPLALVAAGGLGLTGCATGPQTQGLSESGRYSCGQLDIQLAEAEDSDLVGLEYLDRRVLLKPAPADSGNLYVAPGDADTWFRAQGERGTLSLQGETLPECLEPGAVETHFSASGADPSWSARIDGRELDLEPPYKQEPLHGVRLTETASSRHGRTYEAEIGQQHLSLTTAPQLCEVGLDAVQYPAQVHLEFNGEVFQGCGGSRERLFRGAEWVVEDLAGAGIIDRSRITVEFLEENRLAGRASCNRYGGAYQLTPEGVNFDRLFSTMMACAPALMNQERRFLELLSHVNQATIGRNGELVLTTSAGEEITAFPSTHSKRSNGVDNNENF</sequence>
<evidence type="ECO:0000256" key="1">
    <source>
        <dbReference type="ARBA" id="ARBA00022729"/>
    </source>
</evidence>
<dbReference type="SUPFAM" id="SSF141488">
    <property type="entry name" value="YdhA-like"/>
    <property type="match status" value="1"/>
</dbReference>
<dbReference type="Pfam" id="PF09864">
    <property type="entry name" value="MliC"/>
    <property type="match status" value="1"/>
</dbReference>
<name>A0A851HKF0_9GAMM</name>
<evidence type="ECO:0000256" key="2">
    <source>
        <dbReference type="ARBA" id="ARBA00023136"/>
    </source>
</evidence>
<evidence type="ECO:0000256" key="3">
    <source>
        <dbReference type="ARBA" id="ARBA00023139"/>
    </source>
</evidence>
<feature type="domain" description="C-type lysozyme inhibitor" evidence="6">
    <location>
        <begin position="37"/>
        <end position="101"/>
    </location>
</feature>
<keyword evidence="3" id="KW-0564">Palmitate</keyword>
<dbReference type="InterPro" id="IPR018660">
    <property type="entry name" value="MliC"/>
</dbReference>
<accession>A0A851HKF0</accession>
<evidence type="ECO:0000313" key="8">
    <source>
        <dbReference type="Proteomes" id="UP000536442"/>
    </source>
</evidence>
<dbReference type="InterPro" id="IPR005184">
    <property type="entry name" value="DUF306_Meta_HslJ"/>
</dbReference>
<dbReference type="PANTHER" id="PTHR35535">
    <property type="entry name" value="HEAT SHOCK PROTEIN HSLJ"/>
    <property type="match status" value="1"/>
</dbReference>
<keyword evidence="4" id="KW-0449">Lipoprotein</keyword>
<keyword evidence="2" id="KW-0472">Membrane</keyword>
<keyword evidence="1" id="KW-0732">Signal</keyword>
<organism evidence="7 8">
    <name type="scientific">Marinobacter adhaerens</name>
    <dbReference type="NCBI Taxonomy" id="1033846"/>
    <lineage>
        <taxon>Bacteria</taxon>
        <taxon>Pseudomonadati</taxon>
        <taxon>Pseudomonadota</taxon>
        <taxon>Gammaproteobacteria</taxon>
        <taxon>Pseudomonadales</taxon>
        <taxon>Marinobacteraceae</taxon>
        <taxon>Marinobacter</taxon>
    </lineage>
</organism>
<evidence type="ECO:0000313" key="7">
    <source>
        <dbReference type="EMBL" id="NWN90064.1"/>
    </source>
</evidence>
<dbReference type="Pfam" id="PF03724">
    <property type="entry name" value="META"/>
    <property type="match status" value="1"/>
</dbReference>
<dbReference type="InterPro" id="IPR053147">
    <property type="entry name" value="Hsp_HslJ-like"/>
</dbReference>
<comment type="caution">
    <text evidence="7">The sequence shown here is derived from an EMBL/GenBank/DDBJ whole genome shotgun (WGS) entry which is preliminary data.</text>
</comment>